<evidence type="ECO:0000256" key="6">
    <source>
        <dbReference type="ARBA" id="ARBA00022840"/>
    </source>
</evidence>
<feature type="binding site" evidence="7">
    <location>
        <position position="53"/>
    </location>
    <ligand>
        <name>ATP</name>
        <dbReference type="ChEBI" id="CHEBI:30616"/>
    </ligand>
</feature>
<keyword evidence="3 7" id="KW-0808">Transferase</keyword>
<evidence type="ECO:0000256" key="7">
    <source>
        <dbReference type="HAMAP-Rule" id="MF_01683"/>
    </source>
</evidence>
<sequence>MGYKQLTEETAVTYAKEHGYFSEKAVVTCEEIGDGNLNYVFRLHDGKKGLILKQALPYAKVVGESWPLSLRRATIESDALQIFAKYVPEYVPKVYGHDETLAIIAIEDLSALTITRKGLVNGEDYPLLSKHIGRFLAHVLFYTSDFGLQTEEKRVLDSQFTNPDLCKITEALVFTDPFANYETNEYEEELQDVVDELWWDKNLKLQVAQCKYKFLTRKEALIHGDLHTGSIFSSSSETKVIDPEFATFGPFGFDLGQLIANLLLNALSREENKRSVLFYHIEQTWSVFVETFTKLWVLEGIEPYTKEKQWLPIVLNNIFTDAVGFAGCEIIRRTIGLAHVADLDEISHKETRLQAKRHALRLGRKLLLHKIENADARLFHILFNSIVFEKEVKA</sequence>
<feature type="binding site" evidence="7">
    <location>
        <begin position="242"/>
        <end position="244"/>
    </location>
    <ligand>
        <name>ATP</name>
        <dbReference type="ChEBI" id="CHEBI:30616"/>
    </ligand>
</feature>
<gene>
    <name evidence="7 9" type="primary">mtnK</name>
    <name evidence="9" type="ORF">BACCIP111899_00125</name>
</gene>
<protein>
    <recommendedName>
        <fullName evidence="7">Methylthioribose kinase</fullName>
        <shortName evidence="7">MTR kinase</shortName>
        <ecNumber evidence="7">2.7.1.100</ecNumber>
    </recommendedName>
</protein>
<dbReference type="Proteomes" id="UP000789423">
    <property type="component" value="Unassembled WGS sequence"/>
</dbReference>
<accession>A0ABM8Y5H8</accession>
<keyword evidence="6 7" id="KW-0067">ATP-binding</keyword>
<keyword evidence="7" id="KW-0028">Amino-acid biosynthesis</keyword>
<organism evidence="9 10">
    <name type="scientific">Bacillus rhizoplanae</name>
    <dbReference type="NCBI Taxonomy" id="2880966"/>
    <lineage>
        <taxon>Bacteria</taxon>
        <taxon>Bacillati</taxon>
        <taxon>Bacillota</taxon>
        <taxon>Bacilli</taxon>
        <taxon>Bacillales</taxon>
        <taxon>Bacillaceae</taxon>
        <taxon>Bacillus</taxon>
    </lineage>
</organism>
<dbReference type="SUPFAM" id="SSF56112">
    <property type="entry name" value="Protein kinase-like (PK-like)"/>
    <property type="match status" value="1"/>
</dbReference>
<dbReference type="Pfam" id="PF01636">
    <property type="entry name" value="APH"/>
    <property type="match status" value="1"/>
</dbReference>
<feature type="binding site" evidence="7">
    <location>
        <begin position="107"/>
        <end position="109"/>
    </location>
    <ligand>
        <name>ATP</name>
        <dbReference type="ChEBI" id="CHEBI:30616"/>
    </ligand>
</feature>
<evidence type="ECO:0000256" key="2">
    <source>
        <dbReference type="ARBA" id="ARBA00011738"/>
    </source>
</evidence>
<comment type="function">
    <text evidence="7">Catalyzes the phosphorylation of methylthioribose into methylthioribose-1-phosphate.</text>
</comment>
<comment type="caution">
    <text evidence="9">The sequence shown here is derived from an EMBL/GenBank/DDBJ whole genome shotgun (WGS) entry which is preliminary data.</text>
</comment>
<evidence type="ECO:0000313" key="9">
    <source>
        <dbReference type="EMBL" id="CAG9610953.1"/>
    </source>
</evidence>
<dbReference type="PANTHER" id="PTHR34273">
    <property type="entry name" value="METHYLTHIORIBOSE KINASE"/>
    <property type="match status" value="1"/>
</dbReference>
<name>A0ABM8Y5H8_9BACI</name>
<keyword evidence="5 7" id="KW-0418">Kinase</keyword>
<evidence type="ECO:0000256" key="5">
    <source>
        <dbReference type="ARBA" id="ARBA00022777"/>
    </source>
</evidence>
<dbReference type="GO" id="GO:0046522">
    <property type="term" value="F:S-methyl-5-thioribose kinase activity"/>
    <property type="evidence" value="ECO:0007669"/>
    <property type="project" value="UniProtKB-EC"/>
</dbReference>
<feature type="binding site" evidence="7">
    <location>
        <position position="332"/>
    </location>
    <ligand>
        <name>substrate</name>
    </ligand>
</feature>
<keyword evidence="7" id="KW-0486">Methionine biosynthesis</keyword>
<proteinExistence type="inferred from homology"/>
<dbReference type="InterPro" id="IPR009212">
    <property type="entry name" value="Methylthioribose_kinase"/>
</dbReference>
<comment type="subunit">
    <text evidence="2 7">Homodimer.</text>
</comment>
<dbReference type="Gene3D" id="3.90.1200.10">
    <property type="match status" value="1"/>
</dbReference>
<dbReference type="HAMAP" id="MF_01683">
    <property type="entry name" value="Salvage_MtnK"/>
    <property type="match status" value="1"/>
</dbReference>
<feature type="domain" description="Aminoglycoside phosphotransferase" evidence="8">
    <location>
        <begin position="29"/>
        <end position="268"/>
    </location>
</feature>
<keyword evidence="4 7" id="KW-0547">Nucleotide-binding</keyword>
<comment type="similarity">
    <text evidence="1 7">Belongs to the methylthioribose kinase family.</text>
</comment>
<dbReference type="PANTHER" id="PTHR34273:SF2">
    <property type="entry name" value="METHYLTHIORIBOSE KINASE"/>
    <property type="match status" value="1"/>
</dbReference>
<reference evidence="9 10" key="1">
    <citation type="submission" date="2021-10" db="EMBL/GenBank/DDBJ databases">
        <authorList>
            <person name="Criscuolo A."/>
        </authorList>
    </citation>
    <scope>NUCLEOTIDE SEQUENCE [LARGE SCALE GENOMIC DNA]</scope>
    <source>
        <strain evidence="10">CIP 111899</strain>
    </source>
</reference>
<dbReference type="PIRSF" id="PIRSF031134">
    <property type="entry name" value="MTRK"/>
    <property type="match status" value="1"/>
</dbReference>
<dbReference type="EMBL" id="CAKJTI010000001">
    <property type="protein sequence ID" value="CAG9610953.1"/>
    <property type="molecule type" value="Genomic_DNA"/>
</dbReference>
<feature type="binding site" evidence="7">
    <location>
        <position position="38"/>
    </location>
    <ligand>
        <name>ATP</name>
        <dbReference type="ChEBI" id="CHEBI:30616"/>
    </ligand>
</feature>
<evidence type="ECO:0000313" key="10">
    <source>
        <dbReference type="Proteomes" id="UP000789423"/>
    </source>
</evidence>
<comment type="catalytic activity">
    <reaction evidence="7">
        <text>5-(methylsulfanyl)-D-ribose + ATP = 5-(methylsulfanyl)-alpha-D-ribose 1-phosphate + ADP + H(+)</text>
        <dbReference type="Rhea" id="RHEA:22312"/>
        <dbReference type="ChEBI" id="CHEBI:15378"/>
        <dbReference type="ChEBI" id="CHEBI:30616"/>
        <dbReference type="ChEBI" id="CHEBI:58533"/>
        <dbReference type="ChEBI" id="CHEBI:78440"/>
        <dbReference type="ChEBI" id="CHEBI:456216"/>
        <dbReference type="EC" id="2.7.1.100"/>
    </reaction>
</comment>
<keyword evidence="10" id="KW-1185">Reference proteome</keyword>
<evidence type="ECO:0000256" key="4">
    <source>
        <dbReference type="ARBA" id="ARBA00022741"/>
    </source>
</evidence>
<dbReference type="EC" id="2.7.1.100" evidence="7"/>
<dbReference type="InterPro" id="IPR011009">
    <property type="entry name" value="Kinase-like_dom_sf"/>
</dbReference>
<feature type="binding site" evidence="7">
    <location>
        <position position="225"/>
    </location>
    <ligand>
        <name>substrate</name>
    </ligand>
</feature>
<dbReference type="NCBIfam" id="TIGR01767">
    <property type="entry name" value="MTRK"/>
    <property type="match status" value="1"/>
</dbReference>
<evidence type="ECO:0000259" key="8">
    <source>
        <dbReference type="Pfam" id="PF01636"/>
    </source>
</evidence>
<evidence type="ECO:0000256" key="3">
    <source>
        <dbReference type="ARBA" id="ARBA00022679"/>
    </source>
</evidence>
<evidence type="ECO:0000256" key="1">
    <source>
        <dbReference type="ARBA" id="ARBA00010165"/>
    </source>
</evidence>
<comment type="pathway">
    <text evidence="7">Amino-acid biosynthesis; L-methionine biosynthesis via salvage pathway; S-methyl-5-thio-alpha-D-ribose 1-phosphate from S-methyl-5'-thioadenosine (hydrolase route): step 2/2.</text>
</comment>
<dbReference type="Gene3D" id="3.30.200.20">
    <property type="entry name" value="Phosphorylase Kinase, domain 1"/>
    <property type="match status" value="1"/>
</dbReference>
<dbReference type="RefSeq" id="WP_230573306.1">
    <property type="nucleotide sequence ID" value="NZ_CAKJTI010000001.1"/>
</dbReference>
<dbReference type="InterPro" id="IPR002575">
    <property type="entry name" value="Aminoglycoside_PTrfase"/>
</dbReference>